<protein>
    <submittedName>
        <fullName evidence="2">Uncharacterized protein</fullName>
    </submittedName>
</protein>
<dbReference type="EMBL" id="JAWDGP010001807">
    <property type="protein sequence ID" value="KAK3787986.1"/>
    <property type="molecule type" value="Genomic_DNA"/>
</dbReference>
<gene>
    <name evidence="2" type="ORF">RRG08_042274</name>
</gene>
<reference evidence="2" key="1">
    <citation type="journal article" date="2023" name="G3 (Bethesda)">
        <title>A reference genome for the long-term kleptoplast-retaining sea slug Elysia crispata morphotype clarki.</title>
        <authorList>
            <person name="Eastman K.E."/>
            <person name="Pendleton A.L."/>
            <person name="Shaikh M.A."/>
            <person name="Suttiyut T."/>
            <person name="Ogas R."/>
            <person name="Tomko P."/>
            <person name="Gavelis G."/>
            <person name="Widhalm J.R."/>
            <person name="Wisecaver J.H."/>
        </authorList>
    </citation>
    <scope>NUCLEOTIDE SEQUENCE</scope>
    <source>
        <strain evidence="2">ECLA1</strain>
    </source>
</reference>
<accession>A0AAE1AIQ7</accession>
<proteinExistence type="predicted"/>
<dbReference type="Proteomes" id="UP001283361">
    <property type="component" value="Unassembled WGS sequence"/>
</dbReference>
<dbReference type="AlphaFoldDB" id="A0AAE1AIQ7"/>
<name>A0AAE1AIQ7_9GAST</name>
<feature type="region of interest" description="Disordered" evidence="1">
    <location>
        <begin position="65"/>
        <end position="84"/>
    </location>
</feature>
<evidence type="ECO:0000313" key="2">
    <source>
        <dbReference type="EMBL" id="KAK3787986.1"/>
    </source>
</evidence>
<evidence type="ECO:0000256" key="1">
    <source>
        <dbReference type="SAM" id="MobiDB-lite"/>
    </source>
</evidence>
<sequence length="84" mass="9978">MYPHPPPPYTFYLASWWLKLAFENEKKSRLRQYDCIFFTSGEYPQPTLPIRYRVHSDNMIVSSSRQGNTLNLRSQSDTEYTPTI</sequence>
<comment type="caution">
    <text evidence="2">The sequence shown here is derived from an EMBL/GenBank/DDBJ whole genome shotgun (WGS) entry which is preliminary data.</text>
</comment>
<keyword evidence="3" id="KW-1185">Reference proteome</keyword>
<evidence type="ECO:0000313" key="3">
    <source>
        <dbReference type="Proteomes" id="UP001283361"/>
    </source>
</evidence>
<organism evidence="2 3">
    <name type="scientific">Elysia crispata</name>
    <name type="common">lettuce slug</name>
    <dbReference type="NCBI Taxonomy" id="231223"/>
    <lineage>
        <taxon>Eukaryota</taxon>
        <taxon>Metazoa</taxon>
        <taxon>Spiralia</taxon>
        <taxon>Lophotrochozoa</taxon>
        <taxon>Mollusca</taxon>
        <taxon>Gastropoda</taxon>
        <taxon>Heterobranchia</taxon>
        <taxon>Euthyneura</taxon>
        <taxon>Panpulmonata</taxon>
        <taxon>Sacoglossa</taxon>
        <taxon>Placobranchoidea</taxon>
        <taxon>Plakobranchidae</taxon>
        <taxon>Elysia</taxon>
    </lineage>
</organism>